<sequence length="270" mass="28075">MAGAPVPADLTSTANPRVKALIRLRSHRRARVEAGSTLVEGHDELRLALQAGVRPTELYWAPSLARDEHRGLLDDVRATGARVTSVSRDVFDRIAYREGPDGWLAVVPDPGSAIADIVLGPRPLVLVAEGIEKPGNIGAMLRTAEACGVDAVIGASTVTDFGNPNAVRASKGTVFAVPVASAPSAEVLDWLRGHGVRIAVTTPAGTTALGDARLDGPVAVVVGAESTGVTDLWLDAADETVVIPMRGKVNSLNAATAGAVALFEANRQRH</sequence>
<dbReference type="InterPro" id="IPR053888">
    <property type="entry name" value="MRM3-like_sub_bind"/>
</dbReference>
<evidence type="ECO:0000313" key="6">
    <source>
        <dbReference type="EMBL" id="RZT84265.1"/>
    </source>
</evidence>
<dbReference type="PANTHER" id="PTHR43191">
    <property type="entry name" value="RRNA METHYLTRANSFERASE 3"/>
    <property type="match status" value="1"/>
</dbReference>
<dbReference type="AlphaFoldDB" id="A0A4Q7URE1"/>
<name>A0A4Q7URE1_PSEST</name>
<dbReference type="InterPro" id="IPR001537">
    <property type="entry name" value="SpoU_MeTrfase"/>
</dbReference>
<dbReference type="SUPFAM" id="SSF75217">
    <property type="entry name" value="alpha/beta knot"/>
    <property type="match status" value="1"/>
</dbReference>
<dbReference type="Pfam" id="PF22435">
    <property type="entry name" value="MRM3-like_sub_bind"/>
    <property type="match status" value="1"/>
</dbReference>
<dbReference type="InterPro" id="IPR029026">
    <property type="entry name" value="tRNA_m1G_MTases_N"/>
</dbReference>
<dbReference type="InterPro" id="IPR051259">
    <property type="entry name" value="rRNA_Methyltransferase"/>
</dbReference>
<dbReference type="OrthoDB" id="9785673at2"/>
<dbReference type="GO" id="GO:0032259">
    <property type="term" value="P:methylation"/>
    <property type="evidence" value="ECO:0007669"/>
    <property type="project" value="UniProtKB-KW"/>
</dbReference>
<dbReference type="Gene3D" id="3.30.1330.30">
    <property type="match status" value="1"/>
</dbReference>
<keyword evidence="7" id="KW-1185">Reference proteome</keyword>
<reference evidence="6 7" key="1">
    <citation type="submission" date="2019-02" db="EMBL/GenBank/DDBJ databases">
        <title>Sequencing the genomes of 1000 actinobacteria strains.</title>
        <authorList>
            <person name="Klenk H.-P."/>
        </authorList>
    </citation>
    <scope>NUCLEOTIDE SEQUENCE [LARGE SCALE GENOMIC DNA]</scope>
    <source>
        <strain evidence="6 7">DSM 45779</strain>
    </source>
</reference>
<accession>A0A4Q7URE1</accession>
<dbReference type="PANTHER" id="PTHR43191:SF2">
    <property type="entry name" value="RRNA METHYLTRANSFERASE 3, MITOCHONDRIAL"/>
    <property type="match status" value="1"/>
</dbReference>
<evidence type="ECO:0000256" key="2">
    <source>
        <dbReference type="ARBA" id="ARBA00022603"/>
    </source>
</evidence>
<comment type="similarity">
    <text evidence="1">Belongs to the class IV-like SAM-binding methyltransferase superfamily. RNA methyltransferase TrmH family.</text>
</comment>
<dbReference type="RefSeq" id="WP_130288891.1">
    <property type="nucleotide sequence ID" value="NZ_SHKL01000001.1"/>
</dbReference>
<keyword evidence="3 6" id="KW-0808">Transferase</keyword>
<organism evidence="6 7">
    <name type="scientific">Pseudonocardia sediminis</name>
    <dbReference type="NCBI Taxonomy" id="1397368"/>
    <lineage>
        <taxon>Bacteria</taxon>
        <taxon>Bacillati</taxon>
        <taxon>Actinomycetota</taxon>
        <taxon>Actinomycetes</taxon>
        <taxon>Pseudonocardiales</taxon>
        <taxon>Pseudonocardiaceae</taxon>
        <taxon>Pseudonocardia</taxon>
    </lineage>
</organism>
<comment type="caution">
    <text evidence="6">The sequence shown here is derived from an EMBL/GenBank/DDBJ whole genome shotgun (WGS) entry which is preliminary data.</text>
</comment>
<feature type="domain" description="tRNA/rRNA methyltransferase SpoU type" evidence="4">
    <location>
        <begin position="124"/>
        <end position="263"/>
    </location>
</feature>
<protein>
    <submittedName>
        <fullName evidence="6">TrmH family RNA methyltransferase</fullName>
    </submittedName>
</protein>
<evidence type="ECO:0000313" key="7">
    <source>
        <dbReference type="Proteomes" id="UP000291591"/>
    </source>
</evidence>
<dbReference type="GO" id="GO:0003723">
    <property type="term" value="F:RNA binding"/>
    <property type="evidence" value="ECO:0007669"/>
    <property type="project" value="InterPro"/>
</dbReference>
<dbReference type="Pfam" id="PF00588">
    <property type="entry name" value="SpoU_methylase"/>
    <property type="match status" value="1"/>
</dbReference>
<feature type="domain" description="MRM3-like substrate binding" evidence="5">
    <location>
        <begin position="15"/>
        <end position="105"/>
    </location>
</feature>
<evidence type="ECO:0000259" key="5">
    <source>
        <dbReference type="Pfam" id="PF22435"/>
    </source>
</evidence>
<dbReference type="SUPFAM" id="SSF55315">
    <property type="entry name" value="L30e-like"/>
    <property type="match status" value="1"/>
</dbReference>
<proteinExistence type="inferred from homology"/>
<dbReference type="Gene3D" id="3.40.1280.10">
    <property type="match status" value="1"/>
</dbReference>
<dbReference type="EMBL" id="SHKL01000001">
    <property type="protein sequence ID" value="RZT84265.1"/>
    <property type="molecule type" value="Genomic_DNA"/>
</dbReference>
<dbReference type="InterPro" id="IPR029064">
    <property type="entry name" value="Ribosomal_eL30-like_sf"/>
</dbReference>
<dbReference type="Proteomes" id="UP000291591">
    <property type="component" value="Unassembled WGS sequence"/>
</dbReference>
<gene>
    <name evidence="6" type="ORF">EV383_1103</name>
</gene>
<keyword evidence="2 6" id="KW-0489">Methyltransferase</keyword>
<dbReference type="GO" id="GO:0006396">
    <property type="term" value="P:RNA processing"/>
    <property type="evidence" value="ECO:0007669"/>
    <property type="project" value="InterPro"/>
</dbReference>
<evidence type="ECO:0000259" key="4">
    <source>
        <dbReference type="Pfam" id="PF00588"/>
    </source>
</evidence>
<dbReference type="GO" id="GO:0008173">
    <property type="term" value="F:RNA methyltransferase activity"/>
    <property type="evidence" value="ECO:0007669"/>
    <property type="project" value="InterPro"/>
</dbReference>
<evidence type="ECO:0000256" key="3">
    <source>
        <dbReference type="ARBA" id="ARBA00022679"/>
    </source>
</evidence>
<evidence type="ECO:0000256" key="1">
    <source>
        <dbReference type="ARBA" id="ARBA00007228"/>
    </source>
</evidence>
<dbReference type="InterPro" id="IPR029028">
    <property type="entry name" value="Alpha/beta_knot_MTases"/>
</dbReference>